<dbReference type="Proteomes" id="UP000269221">
    <property type="component" value="Unassembled WGS sequence"/>
</dbReference>
<protein>
    <submittedName>
        <fullName evidence="2">Uncharacterized protein</fullName>
    </submittedName>
</protein>
<evidence type="ECO:0000313" key="2">
    <source>
        <dbReference type="EMBL" id="RMC19789.1"/>
    </source>
</evidence>
<evidence type="ECO:0000256" key="1">
    <source>
        <dbReference type="SAM" id="Coils"/>
    </source>
</evidence>
<keyword evidence="1" id="KW-0175">Coiled coil</keyword>
<dbReference type="AlphaFoldDB" id="A0A3M0L2M2"/>
<gene>
    <name evidence="2" type="ORF">DUI87_03353</name>
</gene>
<proteinExistence type="predicted"/>
<name>A0A3M0L2M2_HIRRU</name>
<feature type="coiled-coil region" evidence="1">
    <location>
        <begin position="227"/>
        <end position="267"/>
    </location>
</feature>
<evidence type="ECO:0000313" key="3">
    <source>
        <dbReference type="Proteomes" id="UP000269221"/>
    </source>
</evidence>
<organism evidence="2 3">
    <name type="scientific">Hirundo rustica rustica</name>
    <dbReference type="NCBI Taxonomy" id="333673"/>
    <lineage>
        <taxon>Eukaryota</taxon>
        <taxon>Metazoa</taxon>
        <taxon>Chordata</taxon>
        <taxon>Craniata</taxon>
        <taxon>Vertebrata</taxon>
        <taxon>Euteleostomi</taxon>
        <taxon>Archelosauria</taxon>
        <taxon>Archosauria</taxon>
        <taxon>Dinosauria</taxon>
        <taxon>Saurischia</taxon>
        <taxon>Theropoda</taxon>
        <taxon>Coelurosauria</taxon>
        <taxon>Aves</taxon>
        <taxon>Neognathae</taxon>
        <taxon>Neoaves</taxon>
        <taxon>Telluraves</taxon>
        <taxon>Australaves</taxon>
        <taxon>Passeriformes</taxon>
        <taxon>Sylvioidea</taxon>
        <taxon>Hirundinidae</taxon>
        <taxon>Hirundo</taxon>
    </lineage>
</organism>
<reference evidence="2 3" key="1">
    <citation type="submission" date="2018-07" db="EMBL/GenBank/DDBJ databases">
        <title>A high quality draft genome assembly of the barn swallow (H. rustica rustica).</title>
        <authorList>
            <person name="Formenti G."/>
            <person name="Chiara M."/>
            <person name="Poveda L."/>
            <person name="Francoijs K.-J."/>
            <person name="Bonisoli-Alquati A."/>
            <person name="Canova L."/>
            <person name="Gianfranceschi L."/>
            <person name="Horner D.S."/>
            <person name="Saino N."/>
        </authorList>
    </citation>
    <scope>NUCLEOTIDE SEQUENCE [LARGE SCALE GENOMIC DNA]</scope>
    <source>
        <strain evidence="2">Chelidonia</strain>
        <tissue evidence="2">Blood</tissue>
    </source>
</reference>
<keyword evidence="3" id="KW-1185">Reference proteome</keyword>
<dbReference type="OrthoDB" id="9325190at2759"/>
<accession>A0A3M0L2M2</accession>
<dbReference type="EMBL" id="QRBI01000094">
    <property type="protein sequence ID" value="RMC19789.1"/>
    <property type="molecule type" value="Genomic_DNA"/>
</dbReference>
<sequence length="337" mass="38592">MEARKNTLAAKKMDYLAAGGNPVGRGKGRGVHLWVILVILSLVVCRTNGLPNPKGQMGQERKRLKETQQEPTWGQNVAFWVHFNCPGIQQRGLCNHNGSWFRICELKEKTIYHDPVAMSRKRQDISSMPIIPICEKCNKTVWVGGKKESTFVAYFQVNKLCYDQNKLGTCMMNGKTCWVGQNEKLKTASLSNGPIILDLLNKNDERVCLKLEGTFCFSKNEEGMDPESKIQKVAQELKRQEEEAKRKRMEQERMRSLNEQYEQLERQSSDWGLPASSKNLFIELMQEIATELGLSNCWICGGLKSAEKWPWKGVWESPQLVSQHMHLKVFLSIKKVK</sequence>
<comment type="caution">
    <text evidence="2">The sequence shown here is derived from an EMBL/GenBank/DDBJ whole genome shotgun (WGS) entry which is preliminary data.</text>
</comment>